<dbReference type="PANTHER" id="PTHR43054:SF1">
    <property type="entry name" value="SCYLLO-INOSITOL 2-DEHYDROGENASE (NADP(+)) IOLU"/>
    <property type="match status" value="1"/>
</dbReference>
<keyword evidence="3" id="KW-1185">Reference proteome</keyword>
<dbReference type="SUPFAM" id="SSF55347">
    <property type="entry name" value="Glyceraldehyde-3-phosphate dehydrogenase-like, C-terminal domain"/>
    <property type="match status" value="1"/>
</dbReference>
<sequence>MLKLGIIGTGWISAQFVDAAHQTNRYAVTAIYSRHQETAADFAQQIKTSAALYTDLDDFFAADFDVVYIASPNSFHAQQAVMALAAGKSAIVEKPLVTHPQQLDALRDALADHPDLFLFEAARHLYEDNFAVIDNFVHQHPISGATLSYKKYSSKFDAYIDGKNPNVFSAKFAGGALMDLGVYLVYAAVKWFGMPDIATYRAHLLDSGVDGDGVMQLQYPQFAVNLITGKTSNSYLASEIYTDKDTLVFDPVGDLKSVTLVSGDAEQNLSRPVLPNPMVAEAEAFGQAIENHDRDFFTKQFALAQQVHTVMGTLRQSAGIIFAGDPE</sequence>
<organism evidence="2 3">
    <name type="scientific">Lacticaseibacillus brantae DSM 23927</name>
    <dbReference type="NCBI Taxonomy" id="1423727"/>
    <lineage>
        <taxon>Bacteria</taxon>
        <taxon>Bacillati</taxon>
        <taxon>Bacillota</taxon>
        <taxon>Bacilli</taxon>
        <taxon>Lactobacillales</taxon>
        <taxon>Lactobacillaceae</taxon>
        <taxon>Lacticaseibacillus</taxon>
    </lineage>
</organism>
<dbReference type="Gene3D" id="3.40.50.720">
    <property type="entry name" value="NAD(P)-binding Rossmann-like Domain"/>
    <property type="match status" value="1"/>
</dbReference>
<evidence type="ECO:0000313" key="2">
    <source>
        <dbReference type="EMBL" id="KRM73071.1"/>
    </source>
</evidence>
<dbReference type="GO" id="GO:0000166">
    <property type="term" value="F:nucleotide binding"/>
    <property type="evidence" value="ECO:0007669"/>
    <property type="project" value="InterPro"/>
</dbReference>
<comment type="caution">
    <text evidence="2">The sequence shown here is derived from an EMBL/GenBank/DDBJ whole genome shotgun (WGS) entry which is preliminary data.</text>
</comment>
<feature type="domain" description="Gfo/Idh/MocA-like oxidoreductase N-terminal" evidence="1">
    <location>
        <begin position="3"/>
        <end position="114"/>
    </location>
</feature>
<name>A0A0R2B1G2_9LACO</name>
<protein>
    <submittedName>
        <fullName evidence="2">Dehydrogenase related protein</fullName>
    </submittedName>
</protein>
<proteinExistence type="predicted"/>
<dbReference type="EMBL" id="AYZQ01000001">
    <property type="protein sequence ID" value="KRM73071.1"/>
    <property type="molecule type" value="Genomic_DNA"/>
</dbReference>
<dbReference type="Proteomes" id="UP000051672">
    <property type="component" value="Unassembled WGS sequence"/>
</dbReference>
<dbReference type="OrthoDB" id="9815825at2"/>
<dbReference type="Gene3D" id="3.30.360.10">
    <property type="entry name" value="Dihydrodipicolinate Reductase, domain 2"/>
    <property type="match status" value="1"/>
</dbReference>
<dbReference type="PANTHER" id="PTHR43054">
    <property type="match status" value="1"/>
</dbReference>
<dbReference type="InterPro" id="IPR000683">
    <property type="entry name" value="Gfo/Idh/MocA-like_OxRdtase_N"/>
</dbReference>
<reference evidence="2 3" key="1">
    <citation type="journal article" date="2015" name="Genome Announc.">
        <title>Expanding the biotechnology potential of lactobacilli through comparative genomics of 213 strains and associated genera.</title>
        <authorList>
            <person name="Sun Z."/>
            <person name="Harris H.M."/>
            <person name="McCann A."/>
            <person name="Guo C."/>
            <person name="Argimon S."/>
            <person name="Zhang W."/>
            <person name="Yang X."/>
            <person name="Jeffery I.B."/>
            <person name="Cooney J.C."/>
            <person name="Kagawa T.F."/>
            <person name="Liu W."/>
            <person name="Song Y."/>
            <person name="Salvetti E."/>
            <person name="Wrobel A."/>
            <person name="Rasinkangas P."/>
            <person name="Parkhill J."/>
            <person name="Rea M.C."/>
            <person name="O'Sullivan O."/>
            <person name="Ritari J."/>
            <person name="Douillard F.P."/>
            <person name="Paul Ross R."/>
            <person name="Yang R."/>
            <person name="Briner A.E."/>
            <person name="Felis G.E."/>
            <person name="de Vos W.M."/>
            <person name="Barrangou R."/>
            <person name="Klaenhammer T.R."/>
            <person name="Caufield P.W."/>
            <person name="Cui Y."/>
            <person name="Zhang H."/>
            <person name="O'Toole P.W."/>
        </authorList>
    </citation>
    <scope>NUCLEOTIDE SEQUENCE [LARGE SCALE GENOMIC DNA]</scope>
    <source>
        <strain evidence="2 3">DSM 23927</strain>
    </source>
</reference>
<dbReference type="PATRIC" id="fig|1423727.3.peg.799"/>
<dbReference type="InterPro" id="IPR036291">
    <property type="entry name" value="NAD(P)-bd_dom_sf"/>
</dbReference>
<dbReference type="RefSeq" id="WP_057894072.1">
    <property type="nucleotide sequence ID" value="NZ_AYZQ01000001.1"/>
</dbReference>
<evidence type="ECO:0000259" key="1">
    <source>
        <dbReference type="Pfam" id="PF01408"/>
    </source>
</evidence>
<dbReference type="SUPFAM" id="SSF51735">
    <property type="entry name" value="NAD(P)-binding Rossmann-fold domains"/>
    <property type="match status" value="1"/>
</dbReference>
<evidence type="ECO:0000313" key="3">
    <source>
        <dbReference type="Proteomes" id="UP000051672"/>
    </source>
</evidence>
<gene>
    <name evidence="2" type="ORF">FC34_GL000792</name>
</gene>
<accession>A0A0R2B1G2</accession>
<dbReference type="AlphaFoldDB" id="A0A0R2B1G2"/>
<dbReference type="STRING" id="1423727.FC34_GL000792"/>
<dbReference type="Pfam" id="PF01408">
    <property type="entry name" value="GFO_IDH_MocA"/>
    <property type="match status" value="1"/>
</dbReference>